<dbReference type="RefSeq" id="WP_378961478.1">
    <property type="nucleotide sequence ID" value="NZ_JBHRXC010000016.1"/>
</dbReference>
<keyword evidence="3" id="KW-0012">Acyltransferase</keyword>
<name>A0ABV8NPN1_9SPHI</name>
<sequence>MDKLDNTKVSYNIFQDWKANSGSVSSKFVMVFYRIASWTRSKTILTILFFWYLIFYIVYIEWISGIQISLFAKIGKGFRIENGRGTSIDSEAEFGVNCTIRQLTIVGRKKLIDNTFSGAPKIGDNVDIGVNAIIIGNIQIGNNVVIGAGAVITKNVSDNSVMVGNPAKLLKKVYDFPAFEDSERKIDDEDTSVSLLDRV</sequence>
<dbReference type="Pfam" id="PF00132">
    <property type="entry name" value="Hexapep"/>
    <property type="match status" value="1"/>
</dbReference>
<dbReference type="SUPFAM" id="SSF51161">
    <property type="entry name" value="Trimeric LpxA-like enzymes"/>
    <property type="match status" value="1"/>
</dbReference>
<dbReference type="InterPro" id="IPR001451">
    <property type="entry name" value="Hexapep"/>
</dbReference>
<evidence type="ECO:0000313" key="6">
    <source>
        <dbReference type="Proteomes" id="UP001595792"/>
    </source>
</evidence>
<comment type="caution">
    <text evidence="5">The sequence shown here is derived from an EMBL/GenBank/DDBJ whole genome shotgun (WGS) entry which is preliminary data.</text>
</comment>
<keyword evidence="1" id="KW-0808">Transferase</keyword>
<dbReference type="PANTHER" id="PTHR42811">
    <property type="entry name" value="SERINE ACETYLTRANSFERASE"/>
    <property type="match status" value="1"/>
</dbReference>
<dbReference type="InterPro" id="IPR018357">
    <property type="entry name" value="Hexapep_transf_CS"/>
</dbReference>
<organism evidence="5 6">
    <name type="scientific">Pedobacter jamesrossensis</name>
    <dbReference type="NCBI Taxonomy" id="1908238"/>
    <lineage>
        <taxon>Bacteria</taxon>
        <taxon>Pseudomonadati</taxon>
        <taxon>Bacteroidota</taxon>
        <taxon>Sphingobacteriia</taxon>
        <taxon>Sphingobacteriales</taxon>
        <taxon>Sphingobacteriaceae</taxon>
        <taxon>Pedobacter</taxon>
    </lineage>
</organism>
<proteinExistence type="predicted"/>
<dbReference type="PROSITE" id="PS00101">
    <property type="entry name" value="HEXAPEP_TRANSFERASES"/>
    <property type="match status" value="1"/>
</dbReference>
<evidence type="ECO:0000256" key="1">
    <source>
        <dbReference type="ARBA" id="ARBA00022679"/>
    </source>
</evidence>
<keyword evidence="6" id="KW-1185">Reference proteome</keyword>
<evidence type="ECO:0000313" key="5">
    <source>
        <dbReference type="EMBL" id="MFC4197836.1"/>
    </source>
</evidence>
<reference evidence="6" key="1">
    <citation type="journal article" date="2019" name="Int. J. Syst. Evol. Microbiol.">
        <title>The Global Catalogue of Microorganisms (GCM) 10K type strain sequencing project: providing services to taxonomists for standard genome sequencing and annotation.</title>
        <authorList>
            <consortium name="The Broad Institute Genomics Platform"/>
            <consortium name="The Broad Institute Genome Sequencing Center for Infectious Disease"/>
            <person name="Wu L."/>
            <person name="Ma J."/>
        </authorList>
    </citation>
    <scope>NUCLEOTIDE SEQUENCE [LARGE SCALE GENOMIC DNA]</scope>
    <source>
        <strain evidence="6">CCM 8689</strain>
    </source>
</reference>
<keyword evidence="4" id="KW-1133">Transmembrane helix</keyword>
<keyword evidence="4" id="KW-0812">Transmembrane</keyword>
<evidence type="ECO:0000256" key="4">
    <source>
        <dbReference type="SAM" id="Phobius"/>
    </source>
</evidence>
<protein>
    <submittedName>
        <fullName evidence="5">DapH/DapD/GlmU-related protein</fullName>
    </submittedName>
</protein>
<dbReference type="InterPro" id="IPR011004">
    <property type="entry name" value="Trimer_LpxA-like_sf"/>
</dbReference>
<dbReference type="EMBL" id="JBHSBY010000128">
    <property type="protein sequence ID" value="MFC4197836.1"/>
    <property type="molecule type" value="Genomic_DNA"/>
</dbReference>
<evidence type="ECO:0000256" key="3">
    <source>
        <dbReference type="ARBA" id="ARBA00023315"/>
    </source>
</evidence>
<dbReference type="Gene3D" id="2.160.10.10">
    <property type="entry name" value="Hexapeptide repeat proteins"/>
    <property type="match status" value="1"/>
</dbReference>
<gene>
    <name evidence="5" type="ORF">ACFOUY_14110</name>
</gene>
<feature type="transmembrane region" description="Helical" evidence="4">
    <location>
        <begin position="43"/>
        <end position="62"/>
    </location>
</feature>
<dbReference type="Proteomes" id="UP001595792">
    <property type="component" value="Unassembled WGS sequence"/>
</dbReference>
<evidence type="ECO:0000256" key="2">
    <source>
        <dbReference type="ARBA" id="ARBA00022737"/>
    </source>
</evidence>
<accession>A0ABV8NPN1</accession>
<keyword evidence="2" id="KW-0677">Repeat</keyword>
<keyword evidence="4" id="KW-0472">Membrane</keyword>